<reference evidence="3" key="2">
    <citation type="submission" date="2023-06" db="EMBL/GenBank/DDBJ databases">
        <authorList>
            <consortium name="Lawrence Berkeley National Laboratory"/>
            <person name="Haridas S."/>
            <person name="Hensen N."/>
            <person name="Bonometti L."/>
            <person name="Westerberg I."/>
            <person name="Brannstrom I.O."/>
            <person name="Guillou S."/>
            <person name="Cros-Aarteil S."/>
            <person name="Calhoun S."/>
            <person name="Kuo A."/>
            <person name="Mondo S."/>
            <person name="Pangilinan J."/>
            <person name="Riley R."/>
            <person name="Labutti K."/>
            <person name="Andreopoulos B."/>
            <person name="Lipzen A."/>
            <person name="Chen C."/>
            <person name="Yanf M."/>
            <person name="Daum C."/>
            <person name="Ng V."/>
            <person name="Clum A."/>
            <person name="Steindorff A."/>
            <person name="Ohm R."/>
            <person name="Martin F."/>
            <person name="Silar P."/>
            <person name="Natvig D."/>
            <person name="Lalanne C."/>
            <person name="Gautier V."/>
            <person name="Ament-Velasquez S.L."/>
            <person name="Kruys A."/>
            <person name="Hutchinson M.I."/>
            <person name="Powell A.J."/>
            <person name="Barry K."/>
            <person name="Miller A.N."/>
            <person name="Grigoriev I.V."/>
            <person name="Debuchy R."/>
            <person name="Gladieux P."/>
            <person name="Thoren M.H."/>
            <person name="Johannesson H."/>
        </authorList>
    </citation>
    <scope>NUCLEOTIDE SEQUENCE</scope>
    <source>
        <strain evidence="3">CBS 955.72</strain>
    </source>
</reference>
<feature type="transmembrane region" description="Helical" evidence="2">
    <location>
        <begin position="128"/>
        <end position="152"/>
    </location>
</feature>
<keyword evidence="2" id="KW-0812">Transmembrane</keyword>
<proteinExistence type="predicted"/>
<dbReference type="EMBL" id="JAUIQD010000005">
    <property type="protein sequence ID" value="KAK3349839.1"/>
    <property type="molecule type" value="Genomic_DNA"/>
</dbReference>
<gene>
    <name evidence="3" type="ORF">B0T25DRAFT_250163</name>
</gene>
<reference evidence="3" key="1">
    <citation type="journal article" date="2023" name="Mol. Phylogenet. Evol.">
        <title>Genome-scale phylogeny and comparative genomics of the fungal order Sordariales.</title>
        <authorList>
            <person name="Hensen N."/>
            <person name="Bonometti L."/>
            <person name="Westerberg I."/>
            <person name="Brannstrom I.O."/>
            <person name="Guillou S."/>
            <person name="Cros-Aarteil S."/>
            <person name="Calhoun S."/>
            <person name="Haridas S."/>
            <person name="Kuo A."/>
            <person name="Mondo S."/>
            <person name="Pangilinan J."/>
            <person name="Riley R."/>
            <person name="LaButti K."/>
            <person name="Andreopoulos B."/>
            <person name="Lipzen A."/>
            <person name="Chen C."/>
            <person name="Yan M."/>
            <person name="Daum C."/>
            <person name="Ng V."/>
            <person name="Clum A."/>
            <person name="Steindorff A."/>
            <person name="Ohm R.A."/>
            <person name="Martin F."/>
            <person name="Silar P."/>
            <person name="Natvig D.O."/>
            <person name="Lalanne C."/>
            <person name="Gautier V."/>
            <person name="Ament-Velasquez S.L."/>
            <person name="Kruys A."/>
            <person name="Hutchinson M.I."/>
            <person name="Powell A.J."/>
            <person name="Barry K."/>
            <person name="Miller A.N."/>
            <person name="Grigoriev I.V."/>
            <person name="Debuchy R."/>
            <person name="Gladieux P."/>
            <person name="Hiltunen Thoren M."/>
            <person name="Johannesson H."/>
        </authorList>
    </citation>
    <scope>NUCLEOTIDE SEQUENCE</scope>
    <source>
        <strain evidence="3">CBS 955.72</strain>
    </source>
</reference>
<feature type="region of interest" description="Disordered" evidence="1">
    <location>
        <begin position="85"/>
        <end position="119"/>
    </location>
</feature>
<evidence type="ECO:0000256" key="2">
    <source>
        <dbReference type="SAM" id="Phobius"/>
    </source>
</evidence>
<keyword evidence="2" id="KW-1133">Transmembrane helix</keyword>
<evidence type="ECO:0000256" key="1">
    <source>
        <dbReference type="SAM" id="MobiDB-lite"/>
    </source>
</evidence>
<organism evidence="3 4">
    <name type="scientific">Lasiosphaeria hispida</name>
    <dbReference type="NCBI Taxonomy" id="260671"/>
    <lineage>
        <taxon>Eukaryota</taxon>
        <taxon>Fungi</taxon>
        <taxon>Dikarya</taxon>
        <taxon>Ascomycota</taxon>
        <taxon>Pezizomycotina</taxon>
        <taxon>Sordariomycetes</taxon>
        <taxon>Sordariomycetidae</taxon>
        <taxon>Sordariales</taxon>
        <taxon>Lasiosphaeriaceae</taxon>
        <taxon>Lasiosphaeria</taxon>
    </lineage>
</organism>
<keyword evidence="4" id="KW-1185">Reference proteome</keyword>
<keyword evidence="2" id="KW-0472">Membrane</keyword>
<accession>A0AAJ0MCP5</accession>
<feature type="compositionally biased region" description="Polar residues" evidence="1">
    <location>
        <begin position="91"/>
        <end position="119"/>
    </location>
</feature>
<comment type="caution">
    <text evidence="3">The sequence shown here is derived from an EMBL/GenBank/DDBJ whole genome shotgun (WGS) entry which is preliminary data.</text>
</comment>
<dbReference type="Proteomes" id="UP001275084">
    <property type="component" value="Unassembled WGS sequence"/>
</dbReference>
<evidence type="ECO:0000313" key="3">
    <source>
        <dbReference type="EMBL" id="KAK3349839.1"/>
    </source>
</evidence>
<sequence>MASISQIPQTVIVATVVTVTPPTSSPATAAISTTTIVYTAIFNPLTIVGNFQRFEGPQPPEYFKIDPTLAFPFIGAPVSTAATQSAQSTANVSGDATSPGSQDGTSSPPSATTTVYSEATSSGTNNGLVAGVAVGCLIAGALLGLAAAFFFIRRRNSQASEAIHHSAPTIVESKAFNGQPPLPAEKQFQLSQYLLDSNADKEIADELRSLGTLIQQHVENSYHLHPVQVDPRALGMSLVQLGLGNGISLTPEAIVNLALEPRTRFAALQHVISQVVFSSIDVSSRSQLSMLPAPIAAFLQSIPPNEKGESNAQVSSYALNQWRTLSAFLLHPNRSQRTPLSPSDATVAPQAAGLANALNTFLGYFVAGDEASRFQQKSHLQAVVAECTKLGYVLLSQPSEWRFVHVANQQAAGQAVVVCAGLAKITHKDGTPLSTPQHIIGPTVVPV</sequence>
<evidence type="ECO:0000313" key="4">
    <source>
        <dbReference type="Proteomes" id="UP001275084"/>
    </source>
</evidence>
<dbReference type="AlphaFoldDB" id="A0AAJ0MCP5"/>
<name>A0AAJ0MCP5_9PEZI</name>
<protein>
    <submittedName>
        <fullName evidence="3">Uncharacterized protein</fullName>
    </submittedName>
</protein>